<reference evidence="2" key="1">
    <citation type="submission" date="2019-08" db="EMBL/GenBank/DDBJ databases">
        <authorList>
            <person name="Kucharzyk K."/>
            <person name="Murdoch R.W."/>
            <person name="Higgins S."/>
            <person name="Loffler F."/>
        </authorList>
    </citation>
    <scope>NUCLEOTIDE SEQUENCE</scope>
</reference>
<name>A0A645FAQ1_9ZZZZ</name>
<evidence type="ECO:0000256" key="1">
    <source>
        <dbReference type="SAM" id="MobiDB-lite"/>
    </source>
</evidence>
<protein>
    <submittedName>
        <fullName evidence="2">Uncharacterized protein</fullName>
    </submittedName>
</protein>
<sequence length="204" mass="21661">MKEIGTSTLREAGNFRFALGVPSVLVTSARLPQRAWCDQNKLGCKCRLRRTWRLHNDKMVADQTNYKPSAVFADGVFAASRQLACRRGEFAYACRPGGNTASGGDACAGGRAHGFNTGYDPCARFGCRVSKPFTDAFSGTRNHGSGSAGVSGQLRDRRRDEMGSSADGCGRGNGESAGHPRRAGGRSLCGADFSLLVCACKRGV</sequence>
<proteinExistence type="predicted"/>
<evidence type="ECO:0000313" key="2">
    <source>
        <dbReference type="EMBL" id="MPN11381.1"/>
    </source>
</evidence>
<organism evidence="2">
    <name type="scientific">bioreactor metagenome</name>
    <dbReference type="NCBI Taxonomy" id="1076179"/>
    <lineage>
        <taxon>unclassified sequences</taxon>
        <taxon>metagenomes</taxon>
        <taxon>ecological metagenomes</taxon>
    </lineage>
</organism>
<dbReference type="EMBL" id="VSSQ01057587">
    <property type="protein sequence ID" value="MPN11381.1"/>
    <property type="molecule type" value="Genomic_DNA"/>
</dbReference>
<dbReference type="AlphaFoldDB" id="A0A645FAQ1"/>
<gene>
    <name evidence="2" type="ORF">SDC9_158682</name>
</gene>
<feature type="region of interest" description="Disordered" evidence="1">
    <location>
        <begin position="138"/>
        <end position="182"/>
    </location>
</feature>
<accession>A0A645FAQ1</accession>
<feature type="compositionally biased region" description="Polar residues" evidence="1">
    <location>
        <begin position="138"/>
        <end position="150"/>
    </location>
</feature>
<comment type="caution">
    <text evidence="2">The sequence shown here is derived from an EMBL/GenBank/DDBJ whole genome shotgun (WGS) entry which is preliminary data.</text>
</comment>